<dbReference type="EMBL" id="JAWJAY010000004">
    <property type="protein sequence ID" value="MDV2886676.1"/>
    <property type="molecule type" value="Genomic_DNA"/>
</dbReference>
<evidence type="ECO:0000313" key="2">
    <source>
        <dbReference type="Proteomes" id="UP001285636"/>
    </source>
</evidence>
<proteinExistence type="predicted"/>
<evidence type="ECO:0000313" key="1">
    <source>
        <dbReference type="EMBL" id="MDV2886676.1"/>
    </source>
</evidence>
<sequence length="173" mass="20097">MYDPTIFENLKVAIENTVYDLDNIDQLIEVSGRKDLMDMAVMSRMLELSFYLKNQTQVEATIHLDAAIEDLAAEILEEEDQQIGCVLRVSFQLMVKDPDIKCMMINELLKDIWQPELAISQKVACHYPCEEGQAYENTVTILFPRKINEDQMEQLPEFIEHILISLERLNDLE</sequence>
<reference evidence="1" key="1">
    <citation type="submission" date="2023-10" db="EMBL/GenBank/DDBJ databases">
        <title>Screening of Alkalihalophilus pseudofirmusBZ-TG-HK211 and Its Alleviation of Salt Stress on Rapeseed Growth.</title>
        <authorList>
            <person name="Zhao B."/>
            <person name="Guo T."/>
        </authorList>
    </citation>
    <scope>NUCLEOTIDE SEQUENCE</scope>
    <source>
        <strain evidence="1">BZ-TG-HK211</strain>
    </source>
</reference>
<organism evidence="1 2">
    <name type="scientific">Alkalihalophilus pseudofirmus</name>
    <name type="common">Bacillus pseudofirmus</name>
    <dbReference type="NCBI Taxonomy" id="79885"/>
    <lineage>
        <taxon>Bacteria</taxon>
        <taxon>Bacillati</taxon>
        <taxon>Bacillota</taxon>
        <taxon>Bacilli</taxon>
        <taxon>Bacillales</taxon>
        <taxon>Bacillaceae</taxon>
        <taxon>Alkalihalophilus</taxon>
    </lineage>
</organism>
<dbReference type="Proteomes" id="UP001285636">
    <property type="component" value="Unassembled WGS sequence"/>
</dbReference>
<accession>A0AAJ2NQK4</accession>
<name>A0AAJ2NQK4_ALKPS</name>
<dbReference type="AlphaFoldDB" id="A0AAJ2NQK4"/>
<protein>
    <submittedName>
        <fullName evidence="1">Uncharacterized protein</fullName>
    </submittedName>
</protein>
<gene>
    <name evidence="1" type="ORF">RYX45_15900</name>
</gene>
<dbReference type="RefSeq" id="WP_289235729.1">
    <property type="nucleotide sequence ID" value="NZ_CP117835.1"/>
</dbReference>
<comment type="caution">
    <text evidence="1">The sequence shown here is derived from an EMBL/GenBank/DDBJ whole genome shotgun (WGS) entry which is preliminary data.</text>
</comment>